<keyword evidence="3 6" id="KW-0067">ATP-binding</keyword>
<dbReference type="GO" id="GO:0008643">
    <property type="term" value="P:carbohydrate transport"/>
    <property type="evidence" value="ECO:0007669"/>
    <property type="project" value="InterPro"/>
</dbReference>
<dbReference type="InterPro" id="IPR003439">
    <property type="entry name" value="ABC_transporter-like_ATP-bd"/>
</dbReference>
<dbReference type="GO" id="GO:0005524">
    <property type="term" value="F:ATP binding"/>
    <property type="evidence" value="ECO:0007669"/>
    <property type="project" value="UniProtKB-KW"/>
</dbReference>
<dbReference type="PROSITE" id="PS50893">
    <property type="entry name" value="ABC_TRANSPORTER_2"/>
    <property type="match status" value="1"/>
</dbReference>
<dbReference type="SUPFAM" id="SSF52540">
    <property type="entry name" value="P-loop containing nucleoside triphosphate hydrolases"/>
    <property type="match status" value="1"/>
</dbReference>
<dbReference type="Gene3D" id="2.40.50.140">
    <property type="entry name" value="Nucleic acid-binding proteins"/>
    <property type="match status" value="1"/>
</dbReference>
<dbReference type="GO" id="GO:0016887">
    <property type="term" value="F:ATP hydrolysis activity"/>
    <property type="evidence" value="ECO:0007669"/>
    <property type="project" value="InterPro"/>
</dbReference>
<dbReference type="CDD" id="cd03301">
    <property type="entry name" value="ABC_MalK_N"/>
    <property type="match status" value="1"/>
</dbReference>
<dbReference type="InterPro" id="IPR012340">
    <property type="entry name" value="NA-bd_OB-fold"/>
</dbReference>
<evidence type="ECO:0000256" key="2">
    <source>
        <dbReference type="ARBA" id="ARBA00022741"/>
    </source>
</evidence>
<dbReference type="AlphaFoldDB" id="A0A1C6RL99"/>
<evidence type="ECO:0000256" key="1">
    <source>
        <dbReference type="ARBA" id="ARBA00022448"/>
    </source>
</evidence>
<dbReference type="Pfam" id="PF00005">
    <property type="entry name" value="ABC_tran"/>
    <property type="match status" value="1"/>
</dbReference>
<feature type="region of interest" description="Disordered" evidence="4">
    <location>
        <begin position="366"/>
        <end position="388"/>
    </location>
</feature>
<accession>A0A1C6RL99</accession>
<dbReference type="InterPro" id="IPR003593">
    <property type="entry name" value="AAA+_ATPase"/>
</dbReference>
<dbReference type="STRING" id="568872.GA0070624_1416"/>
<evidence type="ECO:0000259" key="5">
    <source>
        <dbReference type="PROSITE" id="PS50893"/>
    </source>
</evidence>
<keyword evidence="2" id="KW-0547">Nucleotide-binding</keyword>
<dbReference type="GO" id="GO:0055052">
    <property type="term" value="C:ATP-binding cassette (ABC) transporter complex, substrate-binding subunit-containing"/>
    <property type="evidence" value="ECO:0007669"/>
    <property type="project" value="TreeGrafter"/>
</dbReference>
<dbReference type="Gene3D" id="3.40.50.300">
    <property type="entry name" value="P-loop containing nucleotide triphosphate hydrolases"/>
    <property type="match status" value="1"/>
</dbReference>
<evidence type="ECO:0000256" key="4">
    <source>
        <dbReference type="SAM" id="MobiDB-lite"/>
    </source>
</evidence>
<dbReference type="PANTHER" id="PTHR43875:SF1">
    <property type="entry name" value="OSMOPROTECTIVE COMPOUNDS UPTAKE ATP-BINDING PROTEIN GGTA"/>
    <property type="match status" value="1"/>
</dbReference>
<dbReference type="InterPro" id="IPR017871">
    <property type="entry name" value="ABC_transporter-like_CS"/>
</dbReference>
<sequence>MTTVALKDVTKMFQDGTVAVDTLNLDVNDGEFMVLLGPSGCGKSTVLRMVAGLEYPTSGAIMLDGELANGLQPRERKVAMVFQDFALYPHMTAGDNIAFPLRLAGVEPTPCGERVTDVASALGIGELLDRKPNQLSGGQRQRVAMGRAIVRRPGLFLMDEPLSNLDSGLRAELRAEISGLTRELGVTTIYVTHDQAEALTMADRVAIMRRGVLQDVGTPTQVYGRPATLYVAAFLGSPRMNLLEASVYVHLDRYVTLNLGEQSLYLPWDDLRSRAVAHYHGERIVVGMRAEALTPVAPDTPGDVLQGRIRYLEHHGHESLAFLDIGATSIVVDEMSGPVETGVSGQRGLRRFGQVMQRLAGRAGEAPAAVSSADGSRTSVLNDPGRHHRRPAELAVRLAPYPAVSAGHPLAVGVRMDALHFFNERGDRIDIGWR</sequence>
<dbReference type="InterPro" id="IPR015855">
    <property type="entry name" value="ABC_transpr_MalK-like"/>
</dbReference>
<reference evidence="7" key="1">
    <citation type="submission" date="2016-06" db="EMBL/GenBank/DDBJ databases">
        <authorList>
            <person name="Varghese N."/>
            <person name="Submissions Spin"/>
        </authorList>
    </citation>
    <scope>NUCLEOTIDE SEQUENCE [LARGE SCALE GENOMIC DNA]</scope>
    <source>
        <strain evidence="7">DSM 45431</strain>
    </source>
</reference>
<dbReference type="InterPro" id="IPR027417">
    <property type="entry name" value="P-loop_NTPase"/>
</dbReference>
<organism evidence="6 7">
    <name type="scientific">Micromonospora rhizosphaerae</name>
    <dbReference type="NCBI Taxonomy" id="568872"/>
    <lineage>
        <taxon>Bacteria</taxon>
        <taxon>Bacillati</taxon>
        <taxon>Actinomycetota</taxon>
        <taxon>Actinomycetes</taxon>
        <taxon>Micromonosporales</taxon>
        <taxon>Micromonosporaceae</taxon>
        <taxon>Micromonospora</taxon>
    </lineage>
</organism>
<evidence type="ECO:0000256" key="3">
    <source>
        <dbReference type="ARBA" id="ARBA00022840"/>
    </source>
</evidence>
<feature type="domain" description="ABC transporter" evidence="5">
    <location>
        <begin position="4"/>
        <end position="235"/>
    </location>
</feature>
<evidence type="ECO:0000313" key="6">
    <source>
        <dbReference type="EMBL" id="SCL17952.1"/>
    </source>
</evidence>
<dbReference type="InterPro" id="IPR047641">
    <property type="entry name" value="ABC_transpr_MalK/UgpC-like"/>
</dbReference>
<gene>
    <name evidence="6" type="ORF">GA0070624_1416</name>
</gene>
<proteinExistence type="predicted"/>
<dbReference type="GO" id="GO:0140359">
    <property type="term" value="F:ABC-type transporter activity"/>
    <property type="evidence" value="ECO:0007669"/>
    <property type="project" value="InterPro"/>
</dbReference>
<dbReference type="FunFam" id="3.40.50.300:FF:000042">
    <property type="entry name" value="Maltose/maltodextrin ABC transporter, ATP-binding protein"/>
    <property type="match status" value="1"/>
</dbReference>
<dbReference type="Proteomes" id="UP000199413">
    <property type="component" value="Unassembled WGS sequence"/>
</dbReference>
<dbReference type="OrthoDB" id="9802264at2"/>
<dbReference type="Gene3D" id="2.40.50.100">
    <property type="match status" value="1"/>
</dbReference>
<dbReference type="EMBL" id="FMHV01000002">
    <property type="protein sequence ID" value="SCL17952.1"/>
    <property type="molecule type" value="Genomic_DNA"/>
</dbReference>
<name>A0A1C6RL99_9ACTN</name>
<dbReference type="PROSITE" id="PS00211">
    <property type="entry name" value="ABC_TRANSPORTER_1"/>
    <property type="match status" value="1"/>
</dbReference>
<dbReference type="InterPro" id="IPR008995">
    <property type="entry name" value="Mo/tungstate-bd_C_term_dom"/>
</dbReference>
<dbReference type="PANTHER" id="PTHR43875">
    <property type="entry name" value="MALTODEXTRIN IMPORT ATP-BINDING PROTEIN MSMX"/>
    <property type="match status" value="1"/>
</dbReference>
<evidence type="ECO:0000313" key="7">
    <source>
        <dbReference type="Proteomes" id="UP000199413"/>
    </source>
</evidence>
<dbReference type="SUPFAM" id="SSF50331">
    <property type="entry name" value="MOP-like"/>
    <property type="match status" value="1"/>
</dbReference>
<dbReference type="RefSeq" id="WP_091337717.1">
    <property type="nucleotide sequence ID" value="NZ_FMHV01000002.1"/>
</dbReference>
<keyword evidence="7" id="KW-1185">Reference proteome</keyword>
<keyword evidence="1" id="KW-0813">Transport</keyword>
<protein>
    <submittedName>
        <fullName evidence="6">Carbohydrate ABC transporter ATP-binding protein, CUT1 family (TC 3.A.1.1.-)</fullName>
    </submittedName>
</protein>
<dbReference type="SMART" id="SM00382">
    <property type="entry name" value="AAA"/>
    <property type="match status" value="1"/>
</dbReference>